<feature type="transmembrane region" description="Helical" evidence="5">
    <location>
        <begin position="242"/>
        <end position="261"/>
    </location>
</feature>
<dbReference type="AlphaFoldDB" id="A0A061J046"/>
<dbReference type="PANTHER" id="PTHR43066:SF11">
    <property type="entry name" value="PEPTIDASE S54 RHOMBOID DOMAIN-CONTAINING PROTEIN"/>
    <property type="match status" value="1"/>
</dbReference>
<protein>
    <recommendedName>
        <fullName evidence="7">Peptidase S54 rhomboid domain-containing protein</fullName>
    </recommendedName>
</protein>
<dbReference type="VEuPathDB" id="TriTrypDB:TRSC58_03509"/>
<evidence type="ECO:0000313" key="8">
    <source>
        <dbReference type="EMBL" id="ESL08783.1"/>
    </source>
</evidence>
<evidence type="ECO:0000256" key="5">
    <source>
        <dbReference type="SAM" id="Phobius"/>
    </source>
</evidence>
<dbReference type="Gene3D" id="1.20.1540.10">
    <property type="entry name" value="Rhomboid-like"/>
    <property type="match status" value="1"/>
</dbReference>
<evidence type="ECO:0000313" key="9">
    <source>
        <dbReference type="Proteomes" id="UP000031737"/>
    </source>
</evidence>
<proteinExistence type="predicted"/>
<dbReference type="InterPro" id="IPR035952">
    <property type="entry name" value="Rhomboid-like_sf"/>
</dbReference>
<feature type="chain" id="PRO_5001601375" description="Peptidase S54 rhomboid domain-containing protein" evidence="6">
    <location>
        <begin position="23"/>
        <end position="278"/>
    </location>
</feature>
<keyword evidence="4 5" id="KW-0472">Membrane</keyword>
<evidence type="ECO:0000259" key="7">
    <source>
        <dbReference type="Pfam" id="PF01694"/>
    </source>
</evidence>
<evidence type="ECO:0000256" key="6">
    <source>
        <dbReference type="SAM" id="SignalP"/>
    </source>
</evidence>
<keyword evidence="3 5" id="KW-1133">Transmembrane helix</keyword>
<feature type="transmembrane region" description="Helical" evidence="5">
    <location>
        <begin position="178"/>
        <end position="199"/>
    </location>
</feature>
<dbReference type="EMBL" id="AUPL01003509">
    <property type="protein sequence ID" value="ESL08783.1"/>
    <property type="molecule type" value="Genomic_DNA"/>
</dbReference>
<evidence type="ECO:0000256" key="4">
    <source>
        <dbReference type="ARBA" id="ARBA00023136"/>
    </source>
</evidence>
<organism evidence="8 9">
    <name type="scientific">Trypanosoma rangeli SC58</name>
    <dbReference type="NCBI Taxonomy" id="429131"/>
    <lineage>
        <taxon>Eukaryota</taxon>
        <taxon>Discoba</taxon>
        <taxon>Euglenozoa</taxon>
        <taxon>Kinetoplastea</taxon>
        <taxon>Metakinetoplastina</taxon>
        <taxon>Trypanosomatida</taxon>
        <taxon>Trypanosomatidae</taxon>
        <taxon>Trypanosoma</taxon>
        <taxon>Herpetosoma</taxon>
    </lineage>
</organism>
<feature type="domain" description="Peptidase S54 rhomboid" evidence="7">
    <location>
        <begin position="168"/>
        <end position="256"/>
    </location>
</feature>
<dbReference type="PANTHER" id="PTHR43066">
    <property type="entry name" value="RHOMBOID-RELATED PROTEIN"/>
    <property type="match status" value="1"/>
</dbReference>
<dbReference type="Proteomes" id="UP000031737">
    <property type="component" value="Unassembled WGS sequence"/>
</dbReference>
<accession>A0A061J046</accession>
<sequence length="278" mass="30344">MVRVELTCAAIRLMPVWVCVMAYCPNGEWPTRLQALVRVMDYGFSVEAFKRRPVVLLTHMFVHANDSHLFGNLSALTATLIEFGGSSVMENVEEESVWVSLRRALGSFVVIVAGSIVGGIGGQLLYNDAQLARRHKRWPLLSGVKEGANGGALDGVFRRVRSWVDQMSYKIDRKRTDGIFMCGASAGIFSLAGFNVAYYERWGTALPMVLPELAAVICSLLDSLEKLPNTAWLPAGEVVGHAAHLGGFIAGACMGLAWRGLSGVYSNKRAKRPKAKEL</sequence>
<evidence type="ECO:0000256" key="1">
    <source>
        <dbReference type="ARBA" id="ARBA00004141"/>
    </source>
</evidence>
<dbReference type="SUPFAM" id="SSF144091">
    <property type="entry name" value="Rhomboid-like"/>
    <property type="match status" value="1"/>
</dbReference>
<feature type="transmembrane region" description="Helical" evidence="5">
    <location>
        <begin position="104"/>
        <end position="126"/>
    </location>
</feature>
<reference evidence="8 9" key="1">
    <citation type="submission" date="2013-07" db="EMBL/GenBank/DDBJ databases">
        <authorList>
            <person name="Stoco P.H."/>
            <person name="Wagner G."/>
            <person name="Gerber A."/>
            <person name="Zaha A."/>
            <person name="Thompson C."/>
            <person name="Bartholomeu D.C."/>
            <person name="Luckemeyer D.D."/>
            <person name="Bahia D."/>
            <person name="Loreto E."/>
            <person name="Prestes E.B."/>
            <person name="Lima F.M."/>
            <person name="Rodrigues-Luiz G."/>
            <person name="Vallejo G.A."/>
            <person name="Filho J.F."/>
            <person name="Monteiro K.M."/>
            <person name="Tyler K.M."/>
            <person name="de Almeida L.G."/>
            <person name="Ortiz M.F."/>
            <person name="Siervo M.A."/>
            <person name="de Moraes M.H."/>
            <person name="Cunha O.L."/>
            <person name="Mendonca-Neto R."/>
            <person name="Silva R."/>
            <person name="Teixeira S.M."/>
            <person name="Murta S.M."/>
            <person name="Sincero T.C."/>
            <person name="Mendes T.A."/>
            <person name="Urmenyi T.P."/>
            <person name="Silva V.G."/>
            <person name="da Rocha W.D."/>
            <person name="Andersson B."/>
            <person name="Romanha A.J."/>
            <person name="Steindel M."/>
            <person name="de Vasconcelos A.T."/>
            <person name="Grisard E.C."/>
        </authorList>
    </citation>
    <scope>NUCLEOTIDE SEQUENCE [LARGE SCALE GENOMIC DNA]</scope>
    <source>
        <strain evidence="8 9">SC58</strain>
    </source>
</reference>
<evidence type="ECO:0000256" key="2">
    <source>
        <dbReference type="ARBA" id="ARBA00022692"/>
    </source>
</evidence>
<feature type="signal peptide" evidence="6">
    <location>
        <begin position="1"/>
        <end position="22"/>
    </location>
</feature>
<keyword evidence="9" id="KW-1185">Reference proteome</keyword>
<keyword evidence="6" id="KW-0732">Signal</keyword>
<dbReference type="OrthoDB" id="273673at2759"/>
<evidence type="ECO:0000256" key="3">
    <source>
        <dbReference type="ARBA" id="ARBA00022989"/>
    </source>
</evidence>
<comment type="subcellular location">
    <subcellularLocation>
        <location evidence="1">Membrane</location>
        <topology evidence="1">Multi-pass membrane protein</topology>
    </subcellularLocation>
</comment>
<comment type="caution">
    <text evidence="8">The sequence shown here is derived from an EMBL/GenBank/DDBJ whole genome shotgun (WGS) entry which is preliminary data.</text>
</comment>
<dbReference type="Pfam" id="PF01694">
    <property type="entry name" value="Rhomboid"/>
    <property type="match status" value="1"/>
</dbReference>
<name>A0A061J046_TRYRA</name>
<keyword evidence="2 5" id="KW-0812">Transmembrane</keyword>
<dbReference type="GO" id="GO:0004252">
    <property type="term" value="F:serine-type endopeptidase activity"/>
    <property type="evidence" value="ECO:0007669"/>
    <property type="project" value="InterPro"/>
</dbReference>
<dbReference type="InterPro" id="IPR022764">
    <property type="entry name" value="Peptidase_S54_rhomboid_dom"/>
</dbReference>
<gene>
    <name evidence="8" type="ORF">TRSC58_03509</name>
</gene>
<dbReference type="GO" id="GO:0016020">
    <property type="term" value="C:membrane"/>
    <property type="evidence" value="ECO:0007669"/>
    <property type="project" value="UniProtKB-SubCell"/>
</dbReference>